<evidence type="ECO:0000313" key="1">
    <source>
        <dbReference type="EMBL" id="NEJ73072.1"/>
    </source>
</evidence>
<dbReference type="SUPFAM" id="SSF52540">
    <property type="entry name" value="P-loop containing nucleoside triphosphate hydrolases"/>
    <property type="match status" value="1"/>
</dbReference>
<evidence type="ECO:0000313" key="2">
    <source>
        <dbReference type="Proteomes" id="UP000471753"/>
    </source>
</evidence>
<gene>
    <name evidence="1" type="ORF">GR197_21430</name>
</gene>
<dbReference type="EMBL" id="WUFT01000014">
    <property type="protein sequence ID" value="NEJ73072.1"/>
    <property type="molecule type" value="Genomic_DNA"/>
</dbReference>
<sequence>MTPAAVAPNPTLDELREKIAHLQGAAPRKRNVLPFGVGDIDAQLPGGGLAYGALHEVAGGGNGAIDGAAAALFVGGIAARTSGKVVWCLTRFDLFFPAFAQIGLHPDRVIFVEGDKEETVLASFEEALRYGGLGAVIAELVRLPLPVSRRLQLAAEKSGTLGLVIRRWRRQTEAAGFGSPTAAATRWRVSVLPAEPLPVPGLGRARWLAELIRVRAGEGNQFIIGACDGQGRICLSSDVADRPDQASRSIASR</sequence>
<organism evidence="1 2">
    <name type="scientific">Rhizobium phaseoli</name>
    <dbReference type="NCBI Taxonomy" id="396"/>
    <lineage>
        <taxon>Bacteria</taxon>
        <taxon>Pseudomonadati</taxon>
        <taxon>Pseudomonadota</taxon>
        <taxon>Alphaproteobacteria</taxon>
        <taxon>Hyphomicrobiales</taxon>
        <taxon>Rhizobiaceae</taxon>
        <taxon>Rhizobium/Agrobacterium group</taxon>
        <taxon>Rhizobium</taxon>
    </lineage>
</organism>
<proteinExistence type="predicted"/>
<accession>A0A7K3UHC2</accession>
<protein>
    <submittedName>
        <fullName evidence="1">Damage-inducible mutagenesis protein</fullName>
    </submittedName>
</protein>
<dbReference type="Gene3D" id="3.40.50.300">
    <property type="entry name" value="P-loop containing nucleotide triphosphate hydrolases"/>
    <property type="match status" value="1"/>
</dbReference>
<dbReference type="AlphaFoldDB" id="A0A7K3UHC2"/>
<reference evidence="1 2" key="1">
    <citation type="submission" date="2019-12" db="EMBL/GenBank/DDBJ databases">
        <title>Rhizobium genotypes associated with high levels of biological nitrogen fixation by grain legumes in a temperate-maritime cropping system.</title>
        <authorList>
            <person name="Maluk M."/>
            <person name="Francesc Ferrando Molina F."/>
            <person name="Lopez Del Egido L."/>
            <person name="Lafos M."/>
            <person name="Langarica-Fuentes A."/>
            <person name="Gebre Yohannes G."/>
            <person name="Young M.W."/>
            <person name="Martin P."/>
            <person name="Gantlett R."/>
            <person name="Kenicer G."/>
            <person name="Hawes C."/>
            <person name="Begg G.S."/>
            <person name="Quilliam R.S."/>
            <person name="Squire G.R."/>
            <person name="Poole P.S."/>
            <person name="Young P.W."/>
            <person name="Iannetta P.M."/>
            <person name="James E.K."/>
        </authorList>
    </citation>
    <scope>NUCLEOTIDE SEQUENCE [LARGE SCALE GENOMIC DNA]</scope>
    <source>
        <strain evidence="1 2">JHI366</strain>
    </source>
</reference>
<comment type="caution">
    <text evidence="1">The sequence shown here is derived from an EMBL/GenBank/DDBJ whole genome shotgun (WGS) entry which is preliminary data.</text>
</comment>
<dbReference type="FunFam" id="3.40.50.300:FF:002077">
    <property type="entry name" value="Damage-inducible mutagenesis protein"/>
    <property type="match status" value="1"/>
</dbReference>
<dbReference type="InterPro" id="IPR027417">
    <property type="entry name" value="P-loop_NTPase"/>
</dbReference>
<dbReference type="RefSeq" id="WP_164013128.1">
    <property type="nucleotide sequence ID" value="NZ_WUFT01000014.1"/>
</dbReference>
<dbReference type="PIRSF" id="PIRSF034285">
    <property type="entry name" value="UCP034285"/>
    <property type="match status" value="1"/>
</dbReference>
<dbReference type="InterPro" id="IPR017026">
    <property type="entry name" value="ImuA"/>
</dbReference>
<name>A0A7K3UHC2_9HYPH</name>
<dbReference type="Proteomes" id="UP000471753">
    <property type="component" value="Unassembled WGS sequence"/>
</dbReference>